<accession>A0ABX5CRE2</accession>
<organism evidence="1 2">
    <name type="scientific">Alteromonas gracilis</name>
    <dbReference type="NCBI Taxonomy" id="1479524"/>
    <lineage>
        <taxon>Bacteria</taxon>
        <taxon>Pseudomonadati</taxon>
        <taxon>Pseudomonadota</taxon>
        <taxon>Gammaproteobacteria</taxon>
        <taxon>Alteromonadales</taxon>
        <taxon>Alteromonadaceae</taxon>
        <taxon>Alteromonas/Salinimonas group</taxon>
        <taxon>Alteromonas</taxon>
    </lineage>
</organism>
<evidence type="ECO:0000313" key="1">
    <source>
        <dbReference type="EMBL" id="PRO68896.1"/>
    </source>
</evidence>
<gene>
    <name evidence="1" type="ORF">C6Y39_10055</name>
</gene>
<reference evidence="2" key="1">
    <citation type="journal article" date="2020" name="Int. J. Syst. Evol. Microbiol.">
        <title>Alteromonas alba sp. nov., a marine bacterium isolated from the seawater of the West Pacific Ocean.</title>
        <authorList>
            <person name="Sun C."/>
            <person name="Wu Y.-H."/>
            <person name="Xamxidin M."/>
            <person name="Cheng H."/>
            <person name="Xu X.-W."/>
        </authorList>
    </citation>
    <scope>NUCLEOTIDE SEQUENCE [LARGE SCALE GENOMIC DNA]</scope>
    <source>
        <strain evidence="2">9a2</strain>
    </source>
</reference>
<name>A0ABX5CRE2_9ALTE</name>
<dbReference type="EMBL" id="PVNO01000025">
    <property type="protein sequence ID" value="PRO68896.1"/>
    <property type="molecule type" value="Genomic_DNA"/>
</dbReference>
<keyword evidence="2" id="KW-1185">Reference proteome</keyword>
<dbReference type="Proteomes" id="UP000239539">
    <property type="component" value="Unassembled WGS sequence"/>
</dbReference>
<comment type="caution">
    <text evidence="1">The sequence shown here is derived from an EMBL/GenBank/DDBJ whole genome shotgun (WGS) entry which is preliminary data.</text>
</comment>
<evidence type="ECO:0000313" key="2">
    <source>
        <dbReference type="Proteomes" id="UP000239539"/>
    </source>
</evidence>
<sequence length="277" mass="32038">MKSIPFNKLVAPERDYIAYELSHFSSRLIGIYQPLKKNYRIELQYMEAWESRQGISDERELMSYLEVLNSKIDVEALQQKTGVLDYVDSSNSKKCSLTQNDFLPLSSSLVEKIVEGKAKGCPECLEILLGSSQGVNVFLCTHYALELNINDLYVSRAEYDAAFALLVKRYKECVKPISNSYVRLKNRKKHSLDLSPVLSAALTFTLRHGRLPRRINRNLTDEPILWSLMVDEFGAFKKGNEEVIDFDGARIRYDDVWRVYRQTESKYLVQEICNYMS</sequence>
<dbReference type="RefSeq" id="WP_105931120.1">
    <property type="nucleotide sequence ID" value="NZ_PVNO01000025.1"/>
</dbReference>
<protein>
    <submittedName>
        <fullName evidence="1">Uncharacterized protein</fullName>
    </submittedName>
</protein>
<proteinExistence type="predicted"/>